<keyword evidence="2" id="KW-0808">Transferase</keyword>
<dbReference type="SUPFAM" id="SSF142921">
    <property type="entry name" value="WGR domain-like"/>
    <property type="match status" value="1"/>
</dbReference>
<dbReference type="InterPro" id="IPR036930">
    <property type="entry name" value="WGR_dom_sf"/>
</dbReference>
<dbReference type="PROSITE" id="PS50297">
    <property type="entry name" value="ANK_REP_REGION"/>
    <property type="match status" value="1"/>
</dbReference>
<evidence type="ECO:0000256" key="2">
    <source>
        <dbReference type="ARBA" id="ARBA00022679"/>
    </source>
</evidence>
<feature type="repeat" description="ANK" evidence="4">
    <location>
        <begin position="144"/>
        <end position="176"/>
    </location>
</feature>
<dbReference type="InterPro" id="IPR036616">
    <property type="entry name" value="Poly(ADP-ribose)pol_reg_dom_sf"/>
</dbReference>
<dbReference type="GO" id="GO:0070212">
    <property type="term" value="P:protein poly-ADP-ribosylation"/>
    <property type="evidence" value="ECO:0007669"/>
    <property type="project" value="TreeGrafter"/>
</dbReference>
<evidence type="ECO:0000256" key="5">
    <source>
        <dbReference type="SAM" id="Coils"/>
    </source>
</evidence>
<dbReference type="InterPro" id="IPR050800">
    <property type="entry name" value="ARTD/PARP"/>
</dbReference>
<protein>
    <submittedName>
        <fullName evidence="8">WGR domain protein</fullName>
    </submittedName>
</protein>
<feature type="domain" description="WGR" evidence="7">
    <location>
        <begin position="635"/>
        <end position="753"/>
    </location>
</feature>
<feature type="region of interest" description="Disordered" evidence="6">
    <location>
        <begin position="581"/>
        <end position="619"/>
    </location>
</feature>
<accession>A0A0B1T977</accession>
<dbReference type="SMART" id="SM00248">
    <property type="entry name" value="ANK"/>
    <property type="match status" value="6"/>
</dbReference>
<dbReference type="Gene3D" id="1.20.142.10">
    <property type="entry name" value="Poly(ADP-ribose) polymerase, regulatory domain"/>
    <property type="match status" value="1"/>
</dbReference>
<dbReference type="InterPro" id="IPR008893">
    <property type="entry name" value="WGR_domain"/>
</dbReference>
<reference evidence="8 9" key="1">
    <citation type="submission" date="2014-03" db="EMBL/GenBank/DDBJ databases">
        <title>Draft genome of the hookworm Oesophagostomum dentatum.</title>
        <authorList>
            <person name="Mitreva M."/>
        </authorList>
    </citation>
    <scope>NUCLEOTIDE SEQUENCE [LARGE SCALE GENOMIC DNA]</scope>
    <source>
        <strain evidence="8 9">OD-Hann</strain>
    </source>
</reference>
<dbReference type="Gene3D" id="1.25.40.20">
    <property type="entry name" value="Ankyrin repeat-containing domain"/>
    <property type="match status" value="2"/>
</dbReference>
<dbReference type="OrthoDB" id="5833044at2759"/>
<dbReference type="GO" id="GO:1990404">
    <property type="term" value="F:NAD+-protein mono-ADP-ribosyltransferase activity"/>
    <property type="evidence" value="ECO:0007669"/>
    <property type="project" value="TreeGrafter"/>
</dbReference>
<dbReference type="PANTHER" id="PTHR10459:SF117">
    <property type="entry name" value="POLY [ADP-RIBOSE] POLYMERASE TANKYRASE"/>
    <property type="match status" value="1"/>
</dbReference>
<dbReference type="PROSITE" id="PS51977">
    <property type="entry name" value="WGR"/>
    <property type="match status" value="1"/>
</dbReference>
<dbReference type="PANTHER" id="PTHR10459">
    <property type="entry name" value="DNA LIGASE"/>
    <property type="match status" value="1"/>
</dbReference>
<evidence type="ECO:0000256" key="3">
    <source>
        <dbReference type="ARBA" id="ARBA00023027"/>
    </source>
</evidence>
<dbReference type="GO" id="GO:0003950">
    <property type="term" value="F:NAD+ poly-ADP-ribosyltransferase activity"/>
    <property type="evidence" value="ECO:0007669"/>
    <property type="project" value="InterPro"/>
</dbReference>
<evidence type="ECO:0000259" key="7">
    <source>
        <dbReference type="PROSITE" id="PS51977"/>
    </source>
</evidence>
<dbReference type="SUPFAM" id="SSF48403">
    <property type="entry name" value="Ankyrin repeat"/>
    <property type="match status" value="2"/>
</dbReference>
<dbReference type="SMART" id="SM00773">
    <property type="entry name" value="WGR"/>
    <property type="match status" value="1"/>
</dbReference>
<feature type="coiled-coil region" evidence="5">
    <location>
        <begin position="817"/>
        <end position="844"/>
    </location>
</feature>
<evidence type="ECO:0000256" key="1">
    <source>
        <dbReference type="ARBA" id="ARBA00022676"/>
    </source>
</evidence>
<evidence type="ECO:0000256" key="4">
    <source>
        <dbReference type="PROSITE-ProRule" id="PRU00023"/>
    </source>
</evidence>
<organism evidence="8 9">
    <name type="scientific">Oesophagostomum dentatum</name>
    <name type="common">Nodular worm</name>
    <dbReference type="NCBI Taxonomy" id="61180"/>
    <lineage>
        <taxon>Eukaryota</taxon>
        <taxon>Metazoa</taxon>
        <taxon>Ecdysozoa</taxon>
        <taxon>Nematoda</taxon>
        <taxon>Chromadorea</taxon>
        <taxon>Rhabditida</taxon>
        <taxon>Rhabditina</taxon>
        <taxon>Rhabditomorpha</taxon>
        <taxon>Strongyloidea</taxon>
        <taxon>Strongylidae</taxon>
        <taxon>Oesophagostomum</taxon>
    </lineage>
</organism>
<proteinExistence type="predicted"/>
<gene>
    <name evidence="8" type="ORF">OESDEN_08185</name>
</gene>
<dbReference type="Pfam" id="PF00023">
    <property type="entry name" value="Ank"/>
    <property type="match status" value="1"/>
</dbReference>
<dbReference type="PROSITE" id="PS50088">
    <property type="entry name" value="ANK_REPEAT"/>
    <property type="match status" value="1"/>
</dbReference>
<dbReference type="Pfam" id="PF05406">
    <property type="entry name" value="WGR"/>
    <property type="match status" value="1"/>
</dbReference>
<keyword evidence="5" id="KW-0175">Coiled coil</keyword>
<sequence length="884" mass="98780">MLIVESKHFELLSELHLSQKDWVFCDAKGDNLWHYAARTQDLRAVELFRLLETKAVPIKPNNDGSTPLHEAVQTCDCSANSVLEPIEWLLCILQYGRTPFHYAFASREQLIKGKLMDQLRDPIAVVSILARNMTKQQLDWTDCDGNTVLHLAAFKNANICAVTLLRKGVSVSIKNKADSCGPYEVVVWHGEGNSALAVAVLHGRQAIALTLIQAESSITDQVRSDQDERNTDLGIPKLRVFWVPVPNFRLRKFHVSSDLLKLEKNFAHVDFFHVKVFPPKPVSIYDPWKWKGAIKEKEEIKVSTIPAQIIAKGGGWEAMVYVLMDALGTDFTSLLQMIDASLRERQYNLANQLSKSLQARLLGKKLPKSDYNLLLSFAENFRGSLAVDGVEHAVLHRLYALGGEIMNDDGVSLPLEAAILNGQWELYKHFQVTLARAEMTWTSLRPSQPALGPLRNAVLRLSKGRDDTALTVVQELSTLPRFSINEPLSLPLPYELTEVSLSALPPIAWACTLEDPNTVSLLKKCGADVNATDSEGRTPLMIAIIANRMGAVQALCGDGLVQAVKPAQKKTVKNTSTRLLLSALGGKRKRKPSDSDNDERAESEDGSDGSPAKKQKISSIPATPDLFNVSNLVCQYKVNEDSKQFIESWLAEHEMESEPGTPKPSSMSGYSDTAELVRCPVTQQIMSLMKRRDTDLWILFTNWGRIGMGVGEFQTTPFTSFDAALKEFKSVWRSKTGQDWGPLDQFHNLPKKYRLVETAKRVSNLSEIDIKVKEWDEGDMVRKTIQDLSNVQKLKDYAKQINWDIKLPFGHITEAAIERARAILDRCEQNVKDLDATLEKENHTDADVLSIFEKSVSPSQILLLLQNTNLAKIGRNGLLNPGKK</sequence>
<dbReference type="EMBL" id="KN551696">
    <property type="protein sequence ID" value="KHJ91935.1"/>
    <property type="molecule type" value="Genomic_DNA"/>
</dbReference>
<dbReference type="GO" id="GO:0006302">
    <property type="term" value="P:double-strand break repair"/>
    <property type="evidence" value="ECO:0007669"/>
    <property type="project" value="TreeGrafter"/>
</dbReference>
<dbReference type="GO" id="GO:0005730">
    <property type="term" value="C:nucleolus"/>
    <property type="evidence" value="ECO:0007669"/>
    <property type="project" value="TreeGrafter"/>
</dbReference>
<dbReference type="InterPro" id="IPR002110">
    <property type="entry name" value="Ankyrin_rpt"/>
</dbReference>
<dbReference type="Pfam" id="PF12796">
    <property type="entry name" value="Ank_2"/>
    <property type="match status" value="1"/>
</dbReference>
<keyword evidence="9" id="KW-1185">Reference proteome</keyword>
<keyword evidence="1" id="KW-0328">Glycosyltransferase</keyword>
<keyword evidence="3" id="KW-0520">NAD</keyword>
<dbReference type="AlphaFoldDB" id="A0A0B1T977"/>
<dbReference type="Proteomes" id="UP000053660">
    <property type="component" value="Unassembled WGS sequence"/>
</dbReference>
<evidence type="ECO:0000256" key="6">
    <source>
        <dbReference type="SAM" id="MobiDB-lite"/>
    </source>
</evidence>
<keyword evidence="4" id="KW-0040">ANK repeat</keyword>
<evidence type="ECO:0000313" key="9">
    <source>
        <dbReference type="Proteomes" id="UP000053660"/>
    </source>
</evidence>
<name>A0A0B1T977_OESDE</name>
<evidence type="ECO:0000313" key="8">
    <source>
        <dbReference type="EMBL" id="KHJ91935.1"/>
    </source>
</evidence>
<dbReference type="InterPro" id="IPR036770">
    <property type="entry name" value="Ankyrin_rpt-contain_sf"/>
</dbReference>
<dbReference type="CDD" id="cd07997">
    <property type="entry name" value="WGR_PARP"/>
    <property type="match status" value="1"/>
</dbReference>